<dbReference type="InterPro" id="IPR021833">
    <property type="entry name" value="DUF3425"/>
</dbReference>
<evidence type="ECO:0000313" key="4">
    <source>
        <dbReference type="EMBL" id="KIW21579.1"/>
    </source>
</evidence>
<feature type="compositionally biased region" description="Polar residues" evidence="2">
    <location>
        <begin position="440"/>
        <end position="459"/>
    </location>
</feature>
<dbReference type="PANTHER" id="PTHR38116:SF9">
    <property type="entry name" value="BZIP DOMAIN-CONTAINING PROTEIN"/>
    <property type="match status" value="1"/>
</dbReference>
<dbReference type="InterPro" id="IPR004827">
    <property type="entry name" value="bZIP"/>
</dbReference>
<reference evidence="4 5" key="1">
    <citation type="submission" date="2015-01" db="EMBL/GenBank/DDBJ databases">
        <title>The Genome Sequence of Exophiala spinifera CBS89968.</title>
        <authorList>
            <consortium name="The Broad Institute Genomics Platform"/>
            <person name="Cuomo C."/>
            <person name="de Hoog S."/>
            <person name="Gorbushina A."/>
            <person name="Stielow B."/>
            <person name="Teixiera M."/>
            <person name="Abouelleil A."/>
            <person name="Chapman S.B."/>
            <person name="Priest M."/>
            <person name="Young S.K."/>
            <person name="Wortman J."/>
            <person name="Nusbaum C."/>
            <person name="Birren B."/>
        </authorList>
    </citation>
    <scope>NUCLEOTIDE SEQUENCE [LARGE SCALE GENOMIC DNA]</scope>
    <source>
        <strain evidence="4 5">CBS 89968</strain>
    </source>
</reference>
<dbReference type="HOGENOM" id="CLU_038488_0_0_1"/>
<dbReference type="AlphaFoldDB" id="A0A0D2CDH5"/>
<feature type="compositionally biased region" description="Low complexity" evidence="2">
    <location>
        <begin position="90"/>
        <end position="107"/>
    </location>
</feature>
<dbReference type="GO" id="GO:0003700">
    <property type="term" value="F:DNA-binding transcription factor activity"/>
    <property type="evidence" value="ECO:0007669"/>
    <property type="project" value="InterPro"/>
</dbReference>
<dbReference type="VEuPathDB" id="FungiDB:PV08_02159"/>
<dbReference type="OrthoDB" id="10261951at2759"/>
<keyword evidence="5" id="KW-1185">Reference proteome</keyword>
<dbReference type="CDD" id="cd14688">
    <property type="entry name" value="bZIP_YAP"/>
    <property type="match status" value="1"/>
</dbReference>
<dbReference type="PROSITE" id="PS00036">
    <property type="entry name" value="BZIP_BASIC"/>
    <property type="match status" value="1"/>
</dbReference>
<gene>
    <name evidence="4" type="ORF">PV08_02159</name>
</gene>
<keyword evidence="1" id="KW-0175">Coiled coil</keyword>
<name>A0A0D2CDH5_9EURO</name>
<sequence>MTLLSCSKLRNRLSQQAFRARQQLEASELKQRLAQFEGSESERNLRLTRESQSLRKQLWQCEKKLRSLQAGLKTVVDSMIEVRGRDYAEELQQQQHQQSRSSQSSSLHHLDEDSASSSSARLFQFGGDVIQTDNGPAGILDVDSDVGYGQNPSLPPEDVGIPAAVGGSLSCLATFDQAFPFPADIVLGSNLAPTTDVHVGQPQPDLPGPAFSIDDAHVHADDDVELVPRTPSVLEDMPWNPGTSLLSSAAFTFNNLPQVTLTPSIYCQHIDAYEMCVTTSRLLDGTRILVDLKTLTRAISAIVTSFVKIAWSGMESWMRYTNGVDTLAKMTVWRVAPSPASLAAIPACLRPTALQAAVPHPGVIDWCVFPFLRDRLIQYHSGDPALDDICGDIGLAYVVQADLSELVVGAQPLLVNLSVLDIVHGMMHGPEARGSEDSLESNPVHNADTTSSRFEQPPSTARLPAPNLRILLHTREYAWALYRHLRLAKGGDCYCIDSALFVKYPHLYEPDASIAQGVPLRSLHNKDMAWPTPRPLDNVAIETYRRCIAGRVRV</sequence>
<accession>A0A0D2CDH5</accession>
<dbReference type="RefSeq" id="XP_016241795.1">
    <property type="nucleotide sequence ID" value="XM_016376519.1"/>
</dbReference>
<evidence type="ECO:0000259" key="3">
    <source>
        <dbReference type="PROSITE" id="PS00036"/>
    </source>
</evidence>
<evidence type="ECO:0000256" key="2">
    <source>
        <dbReference type="SAM" id="MobiDB-lite"/>
    </source>
</evidence>
<proteinExistence type="predicted"/>
<organism evidence="4 5">
    <name type="scientific">Exophiala spinifera</name>
    <dbReference type="NCBI Taxonomy" id="91928"/>
    <lineage>
        <taxon>Eukaryota</taxon>
        <taxon>Fungi</taxon>
        <taxon>Dikarya</taxon>
        <taxon>Ascomycota</taxon>
        <taxon>Pezizomycotina</taxon>
        <taxon>Eurotiomycetes</taxon>
        <taxon>Chaetothyriomycetidae</taxon>
        <taxon>Chaetothyriales</taxon>
        <taxon>Herpotrichiellaceae</taxon>
        <taxon>Exophiala</taxon>
    </lineage>
</organism>
<evidence type="ECO:0000256" key="1">
    <source>
        <dbReference type="SAM" id="Coils"/>
    </source>
</evidence>
<feature type="region of interest" description="Disordered" evidence="2">
    <location>
        <begin position="89"/>
        <end position="113"/>
    </location>
</feature>
<dbReference type="GeneID" id="27329242"/>
<feature type="domain" description="BZIP" evidence="3">
    <location>
        <begin position="8"/>
        <end position="21"/>
    </location>
</feature>
<dbReference type="Proteomes" id="UP000053328">
    <property type="component" value="Unassembled WGS sequence"/>
</dbReference>
<dbReference type="Pfam" id="PF11905">
    <property type="entry name" value="DUF3425"/>
    <property type="match status" value="1"/>
</dbReference>
<evidence type="ECO:0000313" key="5">
    <source>
        <dbReference type="Proteomes" id="UP000053328"/>
    </source>
</evidence>
<feature type="coiled-coil region" evidence="1">
    <location>
        <begin position="10"/>
        <end position="39"/>
    </location>
</feature>
<protein>
    <recommendedName>
        <fullName evidence="3">BZIP domain-containing protein</fullName>
    </recommendedName>
</protein>
<dbReference type="EMBL" id="KN847492">
    <property type="protein sequence ID" value="KIW21579.1"/>
    <property type="molecule type" value="Genomic_DNA"/>
</dbReference>
<dbReference type="PANTHER" id="PTHR38116">
    <property type="entry name" value="CHROMOSOME 7, WHOLE GENOME SHOTGUN SEQUENCE"/>
    <property type="match status" value="1"/>
</dbReference>
<feature type="region of interest" description="Disordered" evidence="2">
    <location>
        <begin position="431"/>
        <end position="461"/>
    </location>
</feature>